<dbReference type="EMBL" id="SOCQ01000006">
    <property type="protein sequence ID" value="TDV47541.1"/>
    <property type="molecule type" value="Genomic_DNA"/>
</dbReference>
<dbReference type="Proteomes" id="UP000295804">
    <property type="component" value="Unassembled WGS sequence"/>
</dbReference>
<dbReference type="PRINTS" id="PR01299">
    <property type="entry name" value="PYOCIN"/>
</dbReference>
<evidence type="ECO:0000313" key="4">
    <source>
        <dbReference type="Proteomes" id="UP000295804"/>
    </source>
</evidence>
<evidence type="ECO:0000256" key="1">
    <source>
        <dbReference type="ARBA" id="ARBA00009346"/>
    </source>
</evidence>
<organism evidence="3 4">
    <name type="scientific">Pseudomonas helmanticensis</name>
    <dbReference type="NCBI Taxonomy" id="1471381"/>
    <lineage>
        <taxon>Bacteria</taxon>
        <taxon>Pseudomonadati</taxon>
        <taxon>Pseudomonadota</taxon>
        <taxon>Gammaproteobacteria</taxon>
        <taxon>Pseudomonadales</taxon>
        <taxon>Pseudomonadaceae</taxon>
        <taxon>Pseudomonas</taxon>
    </lineage>
</organism>
<sequence>MKLKNKFEDYTEAEFLLFVTEFFEDTNGLTGDALSAYTSNLALHFEKITEHPKKRAVIFRPTPDREDSPAGVVKEIKEWRKANGKPGFKSE</sequence>
<dbReference type="GO" id="GO:0030153">
    <property type="term" value="P:bacteriocin immunity"/>
    <property type="evidence" value="ECO:0007669"/>
    <property type="project" value="UniProtKB-KW"/>
</dbReference>
<evidence type="ECO:0000313" key="3">
    <source>
        <dbReference type="EMBL" id="TDV47541.1"/>
    </source>
</evidence>
<proteinExistence type="inferred from homology"/>
<comment type="caution">
    <text evidence="3">The sequence shown here is derived from an EMBL/GenBank/DDBJ whole genome shotgun (WGS) entry which is preliminary data.</text>
</comment>
<dbReference type="GO" id="GO:0015643">
    <property type="term" value="F:toxic substance binding"/>
    <property type="evidence" value="ECO:0007669"/>
    <property type="project" value="InterPro"/>
</dbReference>
<evidence type="ECO:0000256" key="2">
    <source>
        <dbReference type="ARBA" id="ARBA00023025"/>
    </source>
</evidence>
<dbReference type="AlphaFoldDB" id="A0A4V6Q6Q7"/>
<protein>
    <submittedName>
        <fullName evidence="3">Colicin immunity protein/pyocin immunity protein</fullName>
    </submittedName>
</protein>
<keyword evidence="2" id="KW-0079">Bacteriocin immunity</keyword>
<dbReference type="CDD" id="cd16363">
    <property type="entry name" value="Col_Im_like"/>
    <property type="match status" value="1"/>
</dbReference>
<dbReference type="InterPro" id="IPR000290">
    <property type="entry name" value="Colicin_pyocin"/>
</dbReference>
<dbReference type="RefSeq" id="WP_134176004.1">
    <property type="nucleotide sequence ID" value="NZ_SOCQ01000006.1"/>
</dbReference>
<reference evidence="3 4" key="1">
    <citation type="submission" date="2019-03" db="EMBL/GenBank/DDBJ databases">
        <title>Genomic analyses of the natural microbiome of Caenorhabditis elegans.</title>
        <authorList>
            <person name="Samuel B."/>
        </authorList>
    </citation>
    <scope>NUCLEOTIDE SEQUENCE [LARGE SCALE GENOMIC DNA]</scope>
    <source>
        <strain evidence="3 4">BIGb0525</strain>
    </source>
</reference>
<comment type="similarity">
    <text evidence="1">Belongs to the colicins ColE2/ColE8/ColE9 and pyocins S1/S2 family.</text>
</comment>
<dbReference type="InterPro" id="IPR035900">
    <property type="entry name" value="Colicin_E_sf"/>
</dbReference>
<dbReference type="Gene3D" id="1.10.1200.20">
    <property type="entry name" value="Colicin E immunity protein"/>
    <property type="match status" value="1"/>
</dbReference>
<name>A0A4V6Q6Q7_9PSED</name>
<gene>
    <name evidence="3" type="ORF">EDF87_106113</name>
</gene>
<dbReference type="SUPFAM" id="SSF47345">
    <property type="entry name" value="Colicin E immunity proteins"/>
    <property type="match status" value="1"/>
</dbReference>
<accession>A0A4V6Q6Q7</accession>
<dbReference type="Pfam" id="PF01320">
    <property type="entry name" value="Colicin_Pyocin"/>
    <property type="match status" value="1"/>
</dbReference>